<dbReference type="PANTHER" id="PTHR30572">
    <property type="entry name" value="MEMBRANE COMPONENT OF TRANSPORTER-RELATED"/>
    <property type="match status" value="1"/>
</dbReference>
<evidence type="ECO:0000256" key="2">
    <source>
        <dbReference type="ARBA" id="ARBA00022475"/>
    </source>
</evidence>
<feature type="transmembrane region" description="Helical" evidence="7">
    <location>
        <begin position="411"/>
        <end position="435"/>
    </location>
</feature>
<dbReference type="OrthoDB" id="101963at2"/>
<evidence type="ECO:0000256" key="6">
    <source>
        <dbReference type="ARBA" id="ARBA00038076"/>
    </source>
</evidence>
<dbReference type="InterPro" id="IPR003838">
    <property type="entry name" value="ABC3_permease_C"/>
</dbReference>
<keyword evidence="11" id="KW-1185">Reference proteome</keyword>
<dbReference type="RefSeq" id="WP_050059401.1">
    <property type="nucleotide sequence ID" value="NZ_JACHEK010000005.1"/>
</dbReference>
<evidence type="ECO:0000256" key="1">
    <source>
        <dbReference type="ARBA" id="ARBA00004651"/>
    </source>
</evidence>
<evidence type="ECO:0000259" key="9">
    <source>
        <dbReference type="Pfam" id="PF12704"/>
    </source>
</evidence>
<evidence type="ECO:0000256" key="3">
    <source>
        <dbReference type="ARBA" id="ARBA00022692"/>
    </source>
</evidence>
<evidence type="ECO:0000259" key="8">
    <source>
        <dbReference type="Pfam" id="PF02687"/>
    </source>
</evidence>
<sequence>MWLDFKFALRQLKRSPAFAITAVLTLALGIGANIAIFSLVDSIMLRPLPYPQQDRLVRISGIFPKGWVRELGRRANGIASIGGYGPSAESNIAGSGASERVFGAEVTANIFDTLGIHPAIGRFFLPDESAAGQDQVIVISNGYWRQHFGSDPSAVGQTIRVDGISRRIVGVMPEGVHFPYSETQFVTPVAFKGGDTIDPWRIFDLRALGRLKDGVTTQQAQAELNRLHPLLLPLFPWRMPSEWEAKTTVVPLLDSLVGDVRPRLLLLFAAVGLILLIACANVANLMLARAAGREREIAIRGALGASAWRLMRQFLAESVLLGALAGAVGLLAATGGLRLLARILPSDTPRMTNLGLHWHVFLFAGAASLLAGLLFGLVPALKMTSPDLQDSLRSGSRSVAGKASQFRTAMLLVMGQIGLSVMVITAAGLMLHSLYRLSRVDPGFQTGNLMTAEVSLDSTACAQQGRCQAFFDTLLNQLHGVAGNQGVALSDSLPLTGLADNYVYDAEGHPRDARQEAMQATARTVSPGYFATMGMRLLRGRLLDDQDASGASRAVVISQHMAEILWPHQDPLGRHINNVRDEAQPGIWNVSMGAIVVGVVSNTHEGSLADDLGDEVYLPITPANEQPAMYVLMRSRAGVQDAAASLREAVASIDPLVPVTRVRSMEEVVEISDSASRSLTYLLLGFGALAVLIGVIGVYSLIAYIVSWRTREIGIRLALGAQRRQIMAGVMKQSLLLASGGCLIGLAASAIAAQSLRSFLFGVNVIDPVTFCAVPLLMALSALIAAWIPARRAASVDPIEALRSE</sequence>
<feature type="transmembrane region" description="Helical" evidence="7">
    <location>
        <begin position="264"/>
        <end position="287"/>
    </location>
</feature>
<evidence type="ECO:0000256" key="5">
    <source>
        <dbReference type="ARBA" id="ARBA00023136"/>
    </source>
</evidence>
<keyword evidence="2" id="KW-1003">Cell membrane</keyword>
<evidence type="ECO:0000256" key="7">
    <source>
        <dbReference type="SAM" id="Phobius"/>
    </source>
</evidence>
<feature type="transmembrane region" description="Helical" evidence="7">
    <location>
        <begin position="681"/>
        <end position="706"/>
    </location>
</feature>
<keyword evidence="4 7" id="KW-1133">Transmembrane helix</keyword>
<dbReference type="PANTHER" id="PTHR30572:SF4">
    <property type="entry name" value="ABC TRANSPORTER PERMEASE YTRF"/>
    <property type="match status" value="1"/>
</dbReference>
<proteinExistence type="inferred from homology"/>
<evidence type="ECO:0000313" key="10">
    <source>
        <dbReference type="EMBL" id="MBB6145069.1"/>
    </source>
</evidence>
<feature type="transmembrane region" description="Helical" evidence="7">
    <location>
        <begin position="319"/>
        <end position="340"/>
    </location>
</feature>
<accession>A0A841JZD7</accession>
<comment type="subcellular location">
    <subcellularLocation>
        <location evidence="1">Cell membrane</location>
        <topology evidence="1">Multi-pass membrane protein</topology>
    </subcellularLocation>
</comment>
<dbReference type="EMBL" id="JACHEK010000005">
    <property type="protein sequence ID" value="MBB6145069.1"/>
    <property type="molecule type" value="Genomic_DNA"/>
</dbReference>
<feature type="domain" description="ABC3 transporter permease C-terminal" evidence="8">
    <location>
        <begin position="686"/>
        <end position="798"/>
    </location>
</feature>
<feature type="transmembrane region" description="Helical" evidence="7">
    <location>
        <begin position="360"/>
        <end position="381"/>
    </location>
</feature>
<feature type="domain" description="MacB-like periplasmic core" evidence="9">
    <location>
        <begin position="516"/>
        <end position="648"/>
    </location>
</feature>
<dbReference type="NCBIfam" id="TIGR03434">
    <property type="entry name" value="ADOP"/>
    <property type="match status" value="1"/>
</dbReference>
<name>A0A841JZD7_9BACT</name>
<comment type="caution">
    <text evidence="10">The sequence shown here is derived from an EMBL/GenBank/DDBJ whole genome shotgun (WGS) entry which is preliminary data.</text>
</comment>
<feature type="transmembrane region" description="Helical" evidence="7">
    <location>
        <begin position="768"/>
        <end position="788"/>
    </location>
</feature>
<dbReference type="Pfam" id="PF12704">
    <property type="entry name" value="MacB_PCD"/>
    <property type="match status" value="2"/>
</dbReference>
<comment type="similarity">
    <text evidence="6">Belongs to the ABC-4 integral membrane protein family.</text>
</comment>
<dbReference type="InterPro" id="IPR050250">
    <property type="entry name" value="Macrolide_Exporter_MacB"/>
</dbReference>
<organism evidence="10 11">
    <name type="scientific">Silvibacterium bohemicum</name>
    <dbReference type="NCBI Taxonomy" id="1577686"/>
    <lineage>
        <taxon>Bacteria</taxon>
        <taxon>Pseudomonadati</taxon>
        <taxon>Acidobacteriota</taxon>
        <taxon>Terriglobia</taxon>
        <taxon>Terriglobales</taxon>
        <taxon>Acidobacteriaceae</taxon>
        <taxon>Silvibacterium</taxon>
    </lineage>
</organism>
<gene>
    <name evidence="10" type="ORF">HNQ77_003025</name>
</gene>
<dbReference type="InterPro" id="IPR025857">
    <property type="entry name" value="MacB_PCD"/>
</dbReference>
<dbReference type="GO" id="GO:0022857">
    <property type="term" value="F:transmembrane transporter activity"/>
    <property type="evidence" value="ECO:0007669"/>
    <property type="project" value="TreeGrafter"/>
</dbReference>
<dbReference type="GO" id="GO:0005886">
    <property type="term" value="C:plasma membrane"/>
    <property type="evidence" value="ECO:0007669"/>
    <property type="project" value="UniProtKB-SubCell"/>
</dbReference>
<evidence type="ECO:0000313" key="11">
    <source>
        <dbReference type="Proteomes" id="UP000538666"/>
    </source>
</evidence>
<feature type="domain" description="ABC3 transporter permease C-terminal" evidence="8">
    <location>
        <begin position="269"/>
        <end position="385"/>
    </location>
</feature>
<protein>
    <submittedName>
        <fullName evidence="10">Putative permease</fullName>
    </submittedName>
</protein>
<evidence type="ECO:0000256" key="4">
    <source>
        <dbReference type="ARBA" id="ARBA00022989"/>
    </source>
</evidence>
<keyword evidence="5 7" id="KW-0472">Membrane</keyword>
<keyword evidence="3 7" id="KW-0812">Transmembrane</keyword>
<feature type="transmembrane region" description="Helical" evidence="7">
    <location>
        <begin position="734"/>
        <end position="756"/>
    </location>
</feature>
<dbReference type="Pfam" id="PF02687">
    <property type="entry name" value="FtsX"/>
    <property type="match status" value="2"/>
</dbReference>
<dbReference type="Proteomes" id="UP000538666">
    <property type="component" value="Unassembled WGS sequence"/>
</dbReference>
<dbReference type="InterPro" id="IPR017800">
    <property type="entry name" value="ADOP"/>
</dbReference>
<dbReference type="AlphaFoldDB" id="A0A841JZD7"/>
<feature type="domain" description="MacB-like periplasmic core" evidence="9">
    <location>
        <begin position="21"/>
        <end position="226"/>
    </location>
</feature>
<reference evidence="10 11" key="1">
    <citation type="submission" date="2020-08" db="EMBL/GenBank/DDBJ databases">
        <title>Genomic Encyclopedia of Type Strains, Phase IV (KMG-IV): sequencing the most valuable type-strain genomes for metagenomic binning, comparative biology and taxonomic classification.</title>
        <authorList>
            <person name="Goeker M."/>
        </authorList>
    </citation>
    <scope>NUCLEOTIDE SEQUENCE [LARGE SCALE GENOMIC DNA]</scope>
    <source>
        <strain evidence="10 11">DSM 103733</strain>
    </source>
</reference>